<name>A0A1W4W377_AGRPL</name>
<dbReference type="RefSeq" id="XP_018318609.1">
    <property type="nucleotide sequence ID" value="XM_018463107.2"/>
</dbReference>
<dbReference type="OrthoDB" id="75343at2759"/>
<accession>A0A1W4W377</accession>
<reference evidence="3 4" key="1">
    <citation type="submission" date="2025-04" db="UniProtKB">
        <authorList>
            <consortium name="RefSeq"/>
        </authorList>
    </citation>
    <scope>IDENTIFICATION</scope>
    <source>
        <tissue evidence="3 4">Entire body</tissue>
    </source>
</reference>
<sequence>MAFEEKNSRFKFHQNVCIMKKGNSSPRKCRKKLQDRFNDSESSSNKNNRSVLSVLSLNNSRKMLRTGTEKFHKGLNNFRTTLTSLSQRFRGTRRRHILEETNFTPNAPNGAPATPLTFSKTVLGRTPTKLYSPFGIETPTLAQPSTSLNDSNASEHITVMKEKRSKSDKLKRLIMMR</sequence>
<feature type="region of interest" description="Disordered" evidence="1">
    <location>
        <begin position="21"/>
        <end position="53"/>
    </location>
</feature>
<keyword evidence="2" id="KW-1185">Reference proteome</keyword>
<proteinExistence type="predicted"/>
<feature type="compositionally biased region" description="Low complexity" evidence="1">
    <location>
        <begin position="42"/>
        <end position="53"/>
    </location>
</feature>
<organism evidence="2 3">
    <name type="scientific">Agrilus planipennis</name>
    <name type="common">Emerald ash borer</name>
    <name type="synonym">Agrilus marcopoli</name>
    <dbReference type="NCBI Taxonomy" id="224129"/>
    <lineage>
        <taxon>Eukaryota</taxon>
        <taxon>Metazoa</taxon>
        <taxon>Ecdysozoa</taxon>
        <taxon>Arthropoda</taxon>
        <taxon>Hexapoda</taxon>
        <taxon>Insecta</taxon>
        <taxon>Pterygota</taxon>
        <taxon>Neoptera</taxon>
        <taxon>Endopterygota</taxon>
        <taxon>Coleoptera</taxon>
        <taxon>Polyphaga</taxon>
        <taxon>Elateriformia</taxon>
        <taxon>Buprestoidea</taxon>
        <taxon>Buprestidae</taxon>
        <taxon>Agrilinae</taxon>
        <taxon>Agrilus</taxon>
    </lineage>
</organism>
<dbReference type="GeneID" id="108732348"/>
<dbReference type="AlphaFoldDB" id="A0A1W4W377"/>
<gene>
    <name evidence="3" type="primary">LOC108732348</name>
    <name evidence="4" type="synonym">LOC112904275</name>
</gene>
<evidence type="ECO:0000313" key="2">
    <source>
        <dbReference type="Proteomes" id="UP000192223"/>
    </source>
</evidence>
<dbReference type="KEGG" id="apln:112904275"/>
<dbReference type="RefSeq" id="XP_025829703.1">
    <property type="nucleotide sequence ID" value="XM_025973918.1"/>
</dbReference>
<dbReference type="Proteomes" id="UP000192223">
    <property type="component" value="Unplaced"/>
</dbReference>
<evidence type="ECO:0000256" key="1">
    <source>
        <dbReference type="SAM" id="MobiDB-lite"/>
    </source>
</evidence>
<evidence type="ECO:0000313" key="3">
    <source>
        <dbReference type="RefSeq" id="XP_018318609.1"/>
    </source>
</evidence>
<dbReference type="KEGG" id="apln:108732348"/>
<evidence type="ECO:0000313" key="4">
    <source>
        <dbReference type="RefSeq" id="XP_025829703.1"/>
    </source>
</evidence>
<protein>
    <submittedName>
        <fullName evidence="3">Uncharacterized protein LOC108732348</fullName>
    </submittedName>
    <submittedName>
        <fullName evidence="4">Uncharacterized protein LOC112904275</fullName>
    </submittedName>
</protein>